<feature type="transmembrane region" description="Helical" evidence="1">
    <location>
        <begin position="34"/>
        <end position="58"/>
    </location>
</feature>
<evidence type="ECO:0000313" key="4">
    <source>
        <dbReference type="Proteomes" id="UP000241229"/>
    </source>
</evidence>
<dbReference type="Proteomes" id="UP000241229">
    <property type="component" value="Unassembled WGS sequence"/>
</dbReference>
<feature type="transmembrane region" description="Helical" evidence="1">
    <location>
        <begin position="92"/>
        <end position="110"/>
    </location>
</feature>
<organism evidence="3 4">
    <name type="scientific">Kumtagia ephedrae</name>
    <dbReference type="NCBI Taxonomy" id="2116701"/>
    <lineage>
        <taxon>Bacteria</taxon>
        <taxon>Pseudomonadati</taxon>
        <taxon>Pseudomonadota</taxon>
        <taxon>Alphaproteobacteria</taxon>
        <taxon>Hyphomicrobiales</taxon>
        <taxon>Phyllobacteriaceae</taxon>
        <taxon>Kumtagia</taxon>
    </lineage>
</organism>
<dbReference type="PIRSF" id="PIRSF016919">
    <property type="entry name" value="HupE_UreJ"/>
    <property type="match status" value="1"/>
</dbReference>
<comment type="caution">
    <text evidence="3">The sequence shown here is derived from an EMBL/GenBank/DDBJ whole genome shotgun (WGS) entry which is preliminary data.</text>
</comment>
<feature type="transmembrane region" description="Helical" evidence="1">
    <location>
        <begin position="65"/>
        <end position="86"/>
    </location>
</feature>
<feature type="signal peptide" evidence="2">
    <location>
        <begin position="1"/>
        <end position="24"/>
    </location>
</feature>
<feature type="transmembrane region" description="Helical" evidence="1">
    <location>
        <begin position="180"/>
        <end position="199"/>
    </location>
</feature>
<reference evidence="3 4" key="1">
    <citation type="submission" date="2018-03" db="EMBL/GenBank/DDBJ databases">
        <title>The draft genome of Mesorhizobium sp. 6GN-30.</title>
        <authorList>
            <person name="Liu L."/>
            <person name="Li L."/>
            <person name="Wang T."/>
            <person name="Zhang X."/>
            <person name="Liang L."/>
        </authorList>
    </citation>
    <scope>NUCLEOTIDE SEQUENCE [LARGE SCALE GENOMIC DNA]</scope>
    <source>
        <strain evidence="3 4">6GN30</strain>
    </source>
</reference>
<proteinExistence type="predicted"/>
<dbReference type="AlphaFoldDB" id="A0A2P7SRR5"/>
<evidence type="ECO:0000313" key="3">
    <source>
        <dbReference type="EMBL" id="PSJ65188.1"/>
    </source>
</evidence>
<feature type="chain" id="PRO_5015200585" evidence="2">
    <location>
        <begin position="25"/>
        <end position="200"/>
    </location>
</feature>
<feature type="transmembrane region" description="Helical" evidence="1">
    <location>
        <begin position="145"/>
        <end position="168"/>
    </location>
</feature>
<sequence>MTTRPLAALLAAPLLALTAGVAQAHTGVGDTSGFAHGFMHPIGGLDHILAMVMVGVFAAQLGGRAVWLVPASFVAVMALGGALGLAGVAVPFIELGIGLSVVVLGAAVAFHLRAAVPIAMALVGFFAVFHGYAHGAEMPEDAGGLAYGAGFVAATALLHAAGIGLGVAIGSESGKIGQTLVRVAGAVVAVVGLGLVTGVV</sequence>
<dbReference type="Pfam" id="PF04955">
    <property type="entry name" value="HupE_UreJ"/>
    <property type="match status" value="1"/>
</dbReference>
<name>A0A2P7SRR5_9HYPH</name>
<keyword evidence="1" id="KW-1133">Transmembrane helix</keyword>
<evidence type="ECO:0000256" key="1">
    <source>
        <dbReference type="SAM" id="Phobius"/>
    </source>
</evidence>
<dbReference type="InterPro" id="IPR007038">
    <property type="entry name" value="HupE_UreJ"/>
</dbReference>
<keyword evidence="1" id="KW-0812">Transmembrane</keyword>
<protein>
    <submittedName>
        <fullName evidence="3">Urease accessory protein</fullName>
    </submittedName>
</protein>
<accession>A0A2P7SRR5</accession>
<dbReference type="EMBL" id="PXYK01000002">
    <property type="protein sequence ID" value="PSJ65188.1"/>
    <property type="molecule type" value="Genomic_DNA"/>
</dbReference>
<keyword evidence="2" id="KW-0732">Signal</keyword>
<gene>
    <name evidence="3" type="ORF">C7I84_02240</name>
</gene>
<evidence type="ECO:0000256" key="2">
    <source>
        <dbReference type="SAM" id="SignalP"/>
    </source>
</evidence>
<keyword evidence="1" id="KW-0472">Membrane</keyword>
<keyword evidence="4" id="KW-1185">Reference proteome</keyword>
<dbReference type="OrthoDB" id="9808192at2"/>
<feature type="transmembrane region" description="Helical" evidence="1">
    <location>
        <begin position="115"/>
        <end position="133"/>
    </location>
</feature>